<keyword evidence="3" id="KW-1185">Reference proteome</keyword>
<dbReference type="RefSeq" id="WP_052762076.1">
    <property type="nucleotide sequence ID" value="NZ_KQ061219.1"/>
</dbReference>
<dbReference type="OrthoDB" id="3218228at2"/>
<reference evidence="3" key="1">
    <citation type="submission" date="2016-10" db="EMBL/GenBank/DDBJ databases">
        <authorList>
            <person name="Varghese N."/>
            <person name="Submissions S."/>
        </authorList>
    </citation>
    <scope>NUCLEOTIDE SEQUENCE [LARGE SCALE GENOMIC DNA]</scope>
    <source>
        <strain evidence="3">DSM 45079</strain>
    </source>
</reference>
<feature type="domain" description="DNA primase/polymerase bifunctional N-terminal" evidence="1">
    <location>
        <begin position="11"/>
        <end position="186"/>
    </location>
</feature>
<dbReference type="AlphaFoldDB" id="A0A1H2GB76"/>
<proteinExistence type="predicted"/>
<sequence length="271" mass="29134">MTDRDTMGAAALSYAAAGIAVFPCWPLRKRPLVKDGFYAATTDPDRIRAWWARWPAANVAMPTGQPHWDVVDVDVKNGAPGYATLRRLRAAGLVDGWSHAVVTPSRGLHLYFAGTAQPSGSNPAHGLDFRGLGGYVLVPPSRVHLVGTHGSYQTIDICDAHRASTVGWEAIRTHLAPPHRPTPARVTADVASDAERRLTYLIRHVETRPDGQRHPGLLWAAHRAVDNGSTDLAPLVAAAVRAGLPEDEAEAVVTHVADRRGVSGRSSTRAL</sequence>
<protein>
    <submittedName>
        <fullName evidence="2">Bifunctional DNA primase/polymerase, N-terminal</fullName>
    </submittedName>
</protein>
<evidence type="ECO:0000313" key="2">
    <source>
        <dbReference type="EMBL" id="SDU16976.1"/>
    </source>
</evidence>
<dbReference type="Proteomes" id="UP000182977">
    <property type="component" value="Chromosome I"/>
</dbReference>
<evidence type="ECO:0000259" key="1">
    <source>
        <dbReference type="SMART" id="SM00943"/>
    </source>
</evidence>
<dbReference type="STRING" id="419479.SAMN04488563_0406"/>
<dbReference type="SMART" id="SM00943">
    <property type="entry name" value="Prim-Pol"/>
    <property type="match status" value="1"/>
</dbReference>
<dbReference type="EMBL" id="LT629791">
    <property type="protein sequence ID" value="SDU16976.1"/>
    <property type="molecule type" value="Genomic_DNA"/>
</dbReference>
<name>A0A1H2GB76_9ACTN</name>
<accession>A0A1H2GB76</accession>
<dbReference type="SUPFAM" id="SSF56747">
    <property type="entry name" value="Prim-pol domain"/>
    <property type="match status" value="1"/>
</dbReference>
<dbReference type="Pfam" id="PF09250">
    <property type="entry name" value="Prim-Pol"/>
    <property type="match status" value="1"/>
</dbReference>
<dbReference type="InterPro" id="IPR015330">
    <property type="entry name" value="DNA_primase/pol_bifunc_N"/>
</dbReference>
<evidence type="ECO:0000313" key="3">
    <source>
        <dbReference type="Proteomes" id="UP000182977"/>
    </source>
</evidence>
<organism evidence="2 3">
    <name type="scientific">Jiangella alkaliphila</name>
    <dbReference type="NCBI Taxonomy" id="419479"/>
    <lineage>
        <taxon>Bacteria</taxon>
        <taxon>Bacillati</taxon>
        <taxon>Actinomycetota</taxon>
        <taxon>Actinomycetes</taxon>
        <taxon>Jiangellales</taxon>
        <taxon>Jiangellaceae</taxon>
        <taxon>Jiangella</taxon>
    </lineage>
</organism>
<dbReference type="CDD" id="cd04859">
    <property type="entry name" value="Prim_Pol"/>
    <property type="match status" value="1"/>
</dbReference>
<gene>
    <name evidence="2" type="ORF">SAMN04488563_0406</name>
</gene>